<sequence>MIVPMTPVGPRPRRGVLVAEVVALVVATIADTVLGVGKGSAPGVLGPLLTTLVPYLGTAVAVLAVLRRRFPDRVAVLGWSVIGFSLASTGAAWLIGGGAAAQPAATEVLGIALLAGAACRRLRPVAAGVLATAAGVAVVAAPVVRYGVDSPVALAAVPAALLWGTALAFGLVLRDADARHVATLERVREGERLQLARELHDLVAHHVSGIVVLAQAAHALAENPAVPDQDPVEVYREVEQAGAEALTSMRRLVGMLRSDPMPSLPGGTLGDAVRAATAGQADVDIPDELDVMAVPSDLSGTVHRIVLESMTNVRRHAPEATAVEVGVSLEEDDLVLDIRNDGVSGDRSGSGYGLVGMAERAAALGGALSAGPEPGRRWRTTARLPLRTEEGA</sequence>
<keyword evidence="5" id="KW-0547">Nucleotide-binding</keyword>
<evidence type="ECO:0000256" key="5">
    <source>
        <dbReference type="ARBA" id="ARBA00022741"/>
    </source>
</evidence>
<dbReference type="GO" id="GO:0000155">
    <property type="term" value="F:phosphorelay sensor kinase activity"/>
    <property type="evidence" value="ECO:0007669"/>
    <property type="project" value="InterPro"/>
</dbReference>
<dbReference type="GO" id="GO:0005524">
    <property type="term" value="F:ATP binding"/>
    <property type="evidence" value="ECO:0007669"/>
    <property type="project" value="UniProtKB-KW"/>
</dbReference>
<comment type="caution">
    <text evidence="12">The sequence shown here is derived from an EMBL/GenBank/DDBJ whole genome shotgun (WGS) entry which is preliminary data.</text>
</comment>
<reference evidence="12 13" key="1">
    <citation type="submission" date="2018-03" db="EMBL/GenBank/DDBJ databases">
        <title>Genomic Encyclopedia of Archaeal and Bacterial Type Strains, Phase II (KMG-II): from individual species to whole genera.</title>
        <authorList>
            <person name="Goeker M."/>
        </authorList>
    </citation>
    <scope>NUCLEOTIDE SEQUENCE [LARGE SCALE GENOMIC DNA]</scope>
    <source>
        <strain evidence="12 13">DSM 44720</strain>
    </source>
</reference>
<accession>A0A2T0TFJ0</accession>
<feature type="transmembrane region" description="Helical" evidence="10">
    <location>
        <begin position="48"/>
        <end position="67"/>
    </location>
</feature>
<evidence type="ECO:0000256" key="10">
    <source>
        <dbReference type="SAM" id="Phobius"/>
    </source>
</evidence>
<keyword evidence="8" id="KW-0902">Two-component regulatory system</keyword>
<dbReference type="InterPro" id="IPR050482">
    <property type="entry name" value="Sensor_HK_TwoCompSys"/>
</dbReference>
<evidence type="ECO:0000313" key="13">
    <source>
        <dbReference type="Proteomes" id="UP000239494"/>
    </source>
</evidence>
<evidence type="ECO:0000256" key="6">
    <source>
        <dbReference type="ARBA" id="ARBA00022777"/>
    </source>
</evidence>
<dbReference type="InterPro" id="IPR003594">
    <property type="entry name" value="HATPase_dom"/>
</dbReference>
<dbReference type="GO" id="GO:0016020">
    <property type="term" value="C:membrane"/>
    <property type="evidence" value="ECO:0007669"/>
    <property type="project" value="InterPro"/>
</dbReference>
<evidence type="ECO:0000256" key="9">
    <source>
        <dbReference type="SAM" id="MobiDB-lite"/>
    </source>
</evidence>
<keyword evidence="13" id="KW-1185">Reference proteome</keyword>
<dbReference type="Gene3D" id="1.20.5.1930">
    <property type="match status" value="1"/>
</dbReference>
<evidence type="ECO:0000256" key="1">
    <source>
        <dbReference type="ARBA" id="ARBA00000085"/>
    </source>
</evidence>
<evidence type="ECO:0000256" key="2">
    <source>
        <dbReference type="ARBA" id="ARBA00012438"/>
    </source>
</evidence>
<dbReference type="GO" id="GO:0046983">
    <property type="term" value="F:protein dimerization activity"/>
    <property type="evidence" value="ECO:0007669"/>
    <property type="project" value="InterPro"/>
</dbReference>
<keyword evidence="10" id="KW-0812">Transmembrane</keyword>
<keyword evidence="7" id="KW-0067">ATP-binding</keyword>
<protein>
    <recommendedName>
        <fullName evidence="2">histidine kinase</fullName>
        <ecNumber evidence="2">2.7.13.3</ecNumber>
    </recommendedName>
</protein>
<evidence type="ECO:0000256" key="3">
    <source>
        <dbReference type="ARBA" id="ARBA00022553"/>
    </source>
</evidence>
<dbReference type="PANTHER" id="PTHR24421:SF10">
    <property type="entry name" value="NITRATE_NITRITE SENSOR PROTEIN NARQ"/>
    <property type="match status" value="1"/>
</dbReference>
<dbReference type="Pfam" id="PF02518">
    <property type="entry name" value="HATPase_c"/>
    <property type="match status" value="1"/>
</dbReference>
<evidence type="ECO:0000313" key="12">
    <source>
        <dbReference type="EMBL" id="PRY44442.1"/>
    </source>
</evidence>
<dbReference type="Proteomes" id="UP000239494">
    <property type="component" value="Unassembled WGS sequence"/>
</dbReference>
<dbReference type="SMART" id="SM00387">
    <property type="entry name" value="HATPase_c"/>
    <property type="match status" value="1"/>
</dbReference>
<keyword evidence="10" id="KW-1133">Transmembrane helix</keyword>
<feature type="domain" description="Histidine kinase/HSP90-like ATPase" evidence="11">
    <location>
        <begin position="297"/>
        <end position="390"/>
    </location>
</feature>
<keyword evidence="6 12" id="KW-0418">Kinase</keyword>
<dbReference type="Gene3D" id="3.30.565.10">
    <property type="entry name" value="Histidine kinase-like ATPase, C-terminal domain"/>
    <property type="match status" value="1"/>
</dbReference>
<dbReference type="InterPro" id="IPR011712">
    <property type="entry name" value="Sig_transdc_His_kin_sub3_dim/P"/>
</dbReference>
<organism evidence="12 13">
    <name type="scientific">Umezawaea tangerina</name>
    <dbReference type="NCBI Taxonomy" id="84725"/>
    <lineage>
        <taxon>Bacteria</taxon>
        <taxon>Bacillati</taxon>
        <taxon>Actinomycetota</taxon>
        <taxon>Actinomycetes</taxon>
        <taxon>Pseudonocardiales</taxon>
        <taxon>Pseudonocardiaceae</taxon>
        <taxon>Umezawaea</taxon>
    </lineage>
</organism>
<dbReference type="EC" id="2.7.13.3" evidence="2"/>
<feature type="transmembrane region" description="Helical" evidence="10">
    <location>
        <begin position="101"/>
        <end position="118"/>
    </location>
</feature>
<feature type="transmembrane region" description="Helical" evidence="10">
    <location>
        <begin position="15"/>
        <end position="36"/>
    </location>
</feature>
<keyword evidence="3" id="KW-0597">Phosphoprotein</keyword>
<gene>
    <name evidence="12" type="ORF">CLV43_1027</name>
</gene>
<keyword evidence="4" id="KW-0808">Transferase</keyword>
<dbReference type="Pfam" id="PF07730">
    <property type="entry name" value="HisKA_3"/>
    <property type="match status" value="1"/>
</dbReference>
<feature type="transmembrane region" description="Helical" evidence="10">
    <location>
        <begin position="152"/>
        <end position="173"/>
    </location>
</feature>
<dbReference type="CDD" id="cd16917">
    <property type="entry name" value="HATPase_UhpB-NarQ-NarX-like"/>
    <property type="match status" value="1"/>
</dbReference>
<evidence type="ECO:0000256" key="7">
    <source>
        <dbReference type="ARBA" id="ARBA00022840"/>
    </source>
</evidence>
<dbReference type="SUPFAM" id="SSF55874">
    <property type="entry name" value="ATPase domain of HSP90 chaperone/DNA topoisomerase II/histidine kinase"/>
    <property type="match status" value="1"/>
</dbReference>
<evidence type="ECO:0000256" key="4">
    <source>
        <dbReference type="ARBA" id="ARBA00022679"/>
    </source>
</evidence>
<evidence type="ECO:0000259" key="11">
    <source>
        <dbReference type="SMART" id="SM00387"/>
    </source>
</evidence>
<name>A0A2T0TFJ0_9PSEU</name>
<feature type="transmembrane region" description="Helical" evidence="10">
    <location>
        <begin position="74"/>
        <end position="95"/>
    </location>
</feature>
<dbReference type="InterPro" id="IPR036890">
    <property type="entry name" value="HATPase_C_sf"/>
</dbReference>
<dbReference type="AlphaFoldDB" id="A0A2T0TFJ0"/>
<comment type="catalytic activity">
    <reaction evidence="1">
        <text>ATP + protein L-histidine = ADP + protein N-phospho-L-histidine.</text>
        <dbReference type="EC" id="2.7.13.3"/>
    </reaction>
</comment>
<feature type="region of interest" description="Disordered" evidence="9">
    <location>
        <begin position="367"/>
        <end position="392"/>
    </location>
</feature>
<keyword evidence="10" id="KW-0472">Membrane</keyword>
<dbReference type="EMBL" id="PVTF01000002">
    <property type="protein sequence ID" value="PRY44442.1"/>
    <property type="molecule type" value="Genomic_DNA"/>
</dbReference>
<feature type="transmembrane region" description="Helical" evidence="10">
    <location>
        <begin position="125"/>
        <end position="146"/>
    </location>
</feature>
<evidence type="ECO:0000256" key="8">
    <source>
        <dbReference type="ARBA" id="ARBA00023012"/>
    </source>
</evidence>
<proteinExistence type="predicted"/>
<dbReference type="PANTHER" id="PTHR24421">
    <property type="entry name" value="NITRATE/NITRITE SENSOR PROTEIN NARX-RELATED"/>
    <property type="match status" value="1"/>
</dbReference>